<dbReference type="Proteomes" id="UP001165960">
    <property type="component" value="Unassembled WGS sequence"/>
</dbReference>
<organism evidence="1 2">
    <name type="scientific">Entomophthora muscae</name>
    <dbReference type="NCBI Taxonomy" id="34485"/>
    <lineage>
        <taxon>Eukaryota</taxon>
        <taxon>Fungi</taxon>
        <taxon>Fungi incertae sedis</taxon>
        <taxon>Zoopagomycota</taxon>
        <taxon>Entomophthoromycotina</taxon>
        <taxon>Entomophthoromycetes</taxon>
        <taxon>Entomophthorales</taxon>
        <taxon>Entomophthoraceae</taxon>
        <taxon>Entomophthora</taxon>
    </lineage>
</organism>
<proteinExistence type="predicted"/>
<gene>
    <name evidence="1" type="ORF">DSO57_1006440</name>
</gene>
<evidence type="ECO:0000313" key="1">
    <source>
        <dbReference type="EMBL" id="KAJ9090045.1"/>
    </source>
</evidence>
<dbReference type="EMBL" id="QTSX02000018">
    <property type="protein sequence ID" value="KAJ9090045.1"/>
    <property type="molecule type" value="Genomic_DNA"/>
</dbReference>
<evidence type="ECO:0000313" key="2">
    <source>
        <dbReference type="Proteomes" id="UP001165960"/>
    </source>
</evidence>
<accession>A0ACC2UTP4</accession>
<protein>
    <submittedName>
        <fullName evidence="1">Uncharacterized protein</fullName>
    </submittedName>
</protein>
<reference evidence="1" key="1">
    <citation type="submission" date="2022-04" db="EMBL/GenBank/DDBJ databases">
        <title>Genome of the entomopathogenic fungus Entomophthora muscae.</title>
        <authorList>
            <person name="Elya C."/>
            <person name="Lovett B.R."/>
            <person name="Lee E."/>
            <person name="Macias A.M."/>
            <person name="Hajek A.E."/>
            <person name="De Bivort B.L."/>
            <person name="Kasson M.T."/>
            <person name="De Fine Licht H.H."/>
            <person name="Stajich J.E."/>
        </authorList>
    </citation>
    <scope>NUCLEOTIDE SEQUENCE</scope>
    <source>
        <strain evidence="1">Berkeley</strain>
    </source>
</reference>
<name>A0ACC2UTP4_9FUNG</name>
<sequence length="600" mass="66028">MTYPVKLYVYDLSNGLAKSLSLSLTGKFMEGIWHTSVVVYGKEIYYGQGIYMVEPGSTHHGEPLKVVDLGSTSIPPEVFFEYLEELKNTYTQDKYHVIDFNCNNFSNEVVAFLNGSEIPSYIQSLPAEFMATPFGQLIRPKIDSFFGASRAQNPMPLNSFGTIDPAALLASLNVQPPVSQNPSTSHQTTSPSKLEVLTPASLEALQKLIQSSEGLVVVVEKPDNKTENPTQARLCKMISEHGLEKVKIARVTSTRPPQRVQLEDQQTIVVQFFANGTEITRTCFLSTASLLTEFKTMMYFLSKSEKVMALKPLTSKVSLAIQKLPKFPHVNIEKGLFLNASSINAAELEDSWEQVSQSEVKNGSFGQLIPKLELLLSSTLSALTEDNVIILDGVTHLMCHPCVSKQLCGSFKKASIIDVLVKAFVDKDSPKKSLLNFALSLFSSADSSEFCTSVSYPLEASHSSPLLQLGEIVVLAFAEEGLSELAAKLAFNVTLNIVELNSNINFFALEDGEIWAMEFYSAVINALVETKQPELVSLLTETVMLANMRLSLTPSNSIIVALTESVELHETLENKLKALEFSPKSAEFLKSSISYLKGLL</sequence>
<keyword evidence="2" id="KW-1185">Reference proteome</keyword>
<comment type="caution">
    <text evidence="1">The sequence shown here is derived from an EMBL/GenBank/DDBJ whole genome shotgun (WGS) entry which is preliminary data.</text>
</comment>